<evidence type="ECO:0000313" key="2">
    <source>
        <dbReference type="EMBL" id="CAF5178162.1"/>
    </source>
</evidence>
<comment type="caution">
    <text evidence="2">The sequence shown here is derived from an EMBL/GenBank/DDBJ whole genome shotgun (WGS) entry which is preliminary data.</text>
</comment>
<accession>A0A8S3HDX7</accession>
<sequence length="200" mass="22264">VKCKSDLEKSAKIVKLRLQYEHELSTFCKQDQQDLVRYLQRQLISRDQRIAEQSYNIENLKNSSVPDSIDNNNNNNPNICKKTASIQILRSSDPDVITLTSDNKSADSGGGGELKSASRENTVNKSDTTSGNKPNLKNDEQDNSNSKFGDTKQDSSNGVVDRDSSRINTQDDDSRMFGNTKTDVLNSDKSSSKDEQCSCE</sequence>
<feature type="region of interest" description="Disordered" evidence="1">
    <location>
        <begin position="97"/>
        <end position="200"/>
    </location>
</feature>
<gene>
    <name evidence="2" type="ORF">SMN809_LOCUS68092</name>
</gene>
<reference evidence="2" key="1">
    <citation type="submission" date="2021-02" db="EMBL/GenBank/DDBJ databases">
        <authorList>
            <person name="Nowell W R."/>
        </authorList>
    </citation>
    <scope>NUCLEOTIDE SEQUENCE</scope>
</reference>
<feature type="compositionally biased region" description="Polar residues" evidence="1">
    <location>
        <begin position="119"/>
        <end position="135"/>
    </location>
</feature>
<feature type="compositionally biased region" description="Polar residues" evidence="1">
    <location>
        <begin position="143"/>
        <end position="158"/>
    </location>
</feature>
<protein>
    <submittedName>
        <fullName evidence="2">Uncharacterized protein</fullName>
    </submittedName>
</protein>
<name>A0A8S3HDX7_9BILA</name>
<organism evidence="2 3">
    <name type="scientific">Rotaria magnacalcarata</name>
    <dbReference type="NCBI Taxonomy" id="392030"/>
    <lineage>
        <taxon>Eukaryota</taxon>
        <taxon>Metazoa</taxon>
        <taxon>Spiralia</taxon>
        <taxon>Gnathifera</taxon>
        <taxon>Rotifera</taxon>
        <taxon>Eurotatoria</taxon>
        <taxon>Bdelloidea</taxon>
        <taxon>Philodinida</taxon>
        <taxon>Philodinidae</taxon>
        <taxon>Rotaria</taxon>
    </lineage>
</organism>
<evidence type="ECO:0000313" key="3">
    <source>
        <dbReference type="Proteomes" id="UP000676336"/>
    </source>
</evidence>
<dbReference type="Proteomes" id="UP000676336">
    <property type="component" value="Unassembled WGS sequence"/>
</dbReference>
<dbReference type="AlphaFoldDB" id="A0A8S3HDX7"/>
<feature type="compositionally biased region" description="Basic and acidic residues" evidence="1">
    <location>
        <begin position="190"/>
        <end position="200"/>
    </location>
</feature>
<evidence type="ECO:0000256" key="1">
    <source>
        <dbReference type="SAM" id="MobiDB-lite"/>
    </source>
</evidence>
<dbReference type="EMBL" id="CAJOBI010316679">
    <property type="protein sequence ID" value="CAF5178162.1"/>
    <property type="molecule type" value="Genomic_DNA"/>
</dbReference>
<feature type="non-terminal residue" evidence="2">
    <location>
        <position position="1"/>
    </location>
</feature>
<proteinExistence type="predicted"/>
<feature type="compositionally biased region" description="Polar residues" evidence="1">
    <location>
        <begin position="177"/>
        <end position="189"/>
    </location>
</feature>